<gene>
    <name evidence="2" type="ORF">BDK51DRAFT_46762</name>
</gene>
<dbReference type="AlphaFoldDB" id="A0A4P9WRE2"/>
<dbReference type="Proteomes" id="UP000269721">
    <property type="component" value="Unassembled WGS sequence"/>
</dbReference>
<feature type="compositionally biased region" description="Basic and acidic residues" evidence="1">
    <location>
        <begin position="122"/>
        <end position="133"/>
    </location>
</feature>
<feature type="compositionally biased region" description="Polar residues" evidence="1">
    <location>
        <begin position="338"/>
        <end position="357"/>
    </location>
</feature>
<feature type="region of interest" description="Disordered" evidence="1">
    <location>
        <begin position="297"/>
        <end position="357"/>
    </location>
</feature>
<feature type="region of interest" description="Disordered" evidence="1">
    <location>
        <begin position="114"/>
        <end position="149"/>
    </location>
</feature>
<keyword evidence="3" id="KW-1185">Reference proteome</keyword>
<reference evidence="3" key="1">
    <citation type="journal article" date="2018" name="Nat. Microbiol.">
        <title>Leveraging single-cell genomics to expand the fungal tree of life.</title>
        <authorList>
            <person name="Ahrendt S.R."/>
            <person name="Quandt C.A."/>
            <person name="Ciobanu D."/>
            <person name="Clum A."/>
            <person name="Salamov A."/>
            <person name="Andreopoulos B."/>
            <person name="Cheng J.F."/>
            <person name="Woyke T."/>
            <person name="Pelin A."/>
            <person name="Henrissat B."/>
            <person name="Reynolds N.K."/>
            <person name="Benny G.L."/>
            <person name="Smith M.E."/>
            <person name="James T.Y."/>
            <person name="Grigoriev I.V."/>
        </authorList>
    </citation>
    <scope>NUCLEOTIDE SEQUENCE [LARGE SCALE GENOMIC DNA]</scope>
</reference>
<protein>
    <submittedName>
        <fullName evidence="2">Uncharacterized protein</fullName>
    </submittedName>
</protein>
<evidence type="ECO:0000313" key="2">
    <source>
        <dbReference type="EMBL" id="RKO94763.1"/>
    </source>
</evidence>
<name>A0A4P9WRE2_9FUNG</name>
<evidence type="ECO:0000313" key="3">
    <source>
        <dbReference type="Proteomes" id="UP000269721"/>
    </source>
</evidence>
<sequence length="491" mass="55869">MNRKDPRGRKTTSWGPLWGGWSGGAWDLKVHRSVGYKVCNLQGDRLTEACPTGRRLNDIQQRYVRHEPYDNRKVDKTINVTRYSTDGKAATIITKDMTIGPNDVTIPLINIKRSNCSPNQHHQREQRRLEGNRCNHHQQGRQDSLPDRQEGILIETTSTLITNSTINKTSTYSTNNRQDHQEQHRSVNYQHPVSASSATCRFNNHLNQAQGQHIPKVSTDRTITINKEINIIIDLTNVAVQHQGQVSQQVRHPVQQRLRELNQLHHKSTTGLHDHRLDVENTTITDSTNRFYTVASTNNNRTQHHPLDHQGCRHPPDYQQKANRPAKISSHHPERHQYQPTDQHQCRTSTPTNITSYSSNRKATTHLITTSNNDLKGSIIVYDIPITGNNMNIGSIITIGITNEDISTMIKPKDMSINRKTITTTRINETAYTLNNVASRSSMNLYHHQHHGHQVLHQQEQPRLVIQPETATGGSPIIINTSEATSCNINR</sequence>
<feature type="compositionally biased region" description="Basic and acidic residues" evidence="1">
    <location>
        <begin position="305"/>
        <end position="316"/>
    </location>
</feature>
<proteinExistence type="predicted"/>
<accession>A0A4P9WRE2</accession>
<dbReference type="EMBL" id="KZ993824">
    <property type="protein sequence ID" value="RKO94763.1"/>
    <property type="molecule type" value="Genomic_DNA"/>
</dbReference>
<evidence type="ECO:0000256" key="1">
    <source>
        <dbReference type="SAM" id="MobiDB-lite"/>
    </source>
</evidence>
<organism evidence="2 3">
    <name type="scientific">Blyttiomyces helicus</name>
    <dbReference type="NCBI Taxonomy" id="388810"/>
    <lineage>
        <taxon>Eukaryota</taxon>
        <taxon>Fungi</taxon>
        <taxon>Fungi incertae sedis</taxon>
        <taxon>Chytridiomycota</taxon>
        <taxon>Chytridiomycota incertae sedis</taxon>
        <taxon>Chytridiomycetes</taxon>
        <taxon>Chytridiomycetes incertae sedis</taxon>
        <taxon>Blyttiomyces</taxon>
    </lineage>
</organism>